<dbReference type="AlphaFoldDB" id="A0A8B6GCK9"/>
<dbReference type="PANTHER" id="PTHR46609">
    <property type="entry name" value="EXONUCLEASE, PHAGE-TYPE/RECB, C-TERMINAL DOMAIN-CONTAINING PROTEIN"/>
    <property type="match status" value="1"/>
</dbReference>
<feature type="domain" description="Mutator-like transposase" evidence="3">
    <location>
        <begin position="100"/>
        <end position="464"/>
    </location>
</feature>
<dbReference type="InterPro" id="IPR011335">
    <property type="entry name" value="Restrct_endonuc-II-like"/>
</dbReference>
<dbReference type="InterPro" id="IPR019080">
    <property type="entry name" value="YqaJ_viral_recombinase"/>
</dbReference>
<comment type="caution">
    <text evidence="4">The sequence shown here is derived from an EMBL/GenBank/DDBJ whole genome shotgun (WGS) entry which is preliminary data.</text>
</comment>
<sequence length="958" mass="109168">MGSKKKSSRIFGKSVGINKRLRSNKYTGRPKYKIVKRITSSKSRNISLCVKRIKKTVPKKTIDKKPVFISHTLFDDTGCTVRPPIKLKIRKVLDTSENGYRIINLECLQSHVTSITMHACQCLKAIHIASIGESPLSLQTEIRSLGLASVLSVQCKGCNKKFDFGTSPKLPESRRYDVNVRAVWGSIATGNGPSHLNEILSTLNSPGISQPTFSAIEHDIGKWWSSILDQSMLEAGQEERQIAIEKGDFHNEIPSITVIMDGGWSKRTHKHSYNALGGVAIIIGKETKKLLHIGVRNRYCYICNSAESRQESVKPHSCFKNWNHDSQSMESDIIIEGFKQAESKHGLRYMRVIGDGDSSVFSNIREQVPVWGRYVTKEECANHICKCYRSNLEKLVADNPIYKGRHNLTKNVRIRLVSAVRCAIRMRAKEVKEKGVEKTEAVRNLRHDIINSVHHVFGKHSNCSDFCKAKLSSSTTSNDSILTSLQDQDESSDIFEDQIKLWTEETSIEAQEETRKGTHINYSDVEQYIIQDVCTLLSRISEKADRLLGNNTTNLAESWMHIRCKFDGGKLYNLCNRGSWHGRCFGGGLRMNFGPEWSPKVWQKTTATQPGFFFTRHFERSNIRLANSTRYKAKYDTHQKRWKRKMRSLTISCSKKARRSYGPEAIDVTEDIPVTDLAVLQSDFLEKHINISEIKIKEIASATIKQSQSDNWHSERKKRITCSNFGKIIRRRPSILVKNLVKNLLYSKFRGTFHTKNGLLHERSTIEEYRLKKAEENVILTVESSGLIINNEHKFLAGSPDGIVIVGNGEKGLLEVKNLVHSKPINLFQAAANKNFCLEIRQDKLFLKQNHDYYYQCQGLLNVGNFHWLDFVVRTINPYQLFIQRIQRDLNLWNNVMLPKLTAFYHSAILPELACPREGKSPGIREPGVWFVPPVSKAKQQSSRKNSKRASKKTCVNN</sequence>
<dbReference type="Pfam" id="PF09588">
    <property type="entry name" value="YqaJ"/>
    <property type="match status" value="1"/>
</dbReference>
<evidence type="ECO:0008006" key="6">
    <source>
        <dbReference type="Google" id="ProtNLM"/>
    </source>
</evidence>
<gene>
    <name evidence="4" type="ORF">MGAL_10B032431</name>
</gene>
<accession>A0A8B6GCK9</accession>
<dbReference type="Gene3D" id="3.90.320.10">
    <property type="match status" value="1"/>
</dbReference>
<evidence type="ECO:0000313" key="4">
    <source>
        <dbReference type="EMBL" id="VDI62170.1"/>
    </source>
</evidence>
<dbReference type="SUPFAM" id="SSF52980">
    <property type="entry name" value="Restriction endonuclease-like"/>
    <property type="match status" value="1"/>
</dbReference>
<name>A0A8B6GCK9_MYTGA</name>
<feature type="region of interest" description="Disordered" evidence="1">
    <location>
        <begin position="935"/>
        <end position="958"/>
    </location>
</feature>
<dbReference type="InterPro" id="IPR051703">
    <property type="entry name" value="NF-kappa-B_Signaling_Reg"/>
</dbReference>
<dbReference type="CDD" id="cd22343">
    <property type="entry name" value="PDDEXK_lambda_exonuclease-like"/>
    <property type="match status" value="1"/>
</dbReference>
<dbReference type="InterPro" id="IPR049012">
    <property type="entry name" value="Mutator_transp_dom"/>
</dbReference>
<dbReference type="GO" id="GO:0006281">
    <property type="term" value="P:DNA repair"/>
    <property type="evidence" value="ECO:0007669"/>
    <property type="project" value="UniProtKB-ARBA"/>
</dbReference>
<dbReference type="EMBL" id="UYJE01008235">
    <property type="protein sequence ID" value="VDI62170.1"/>
    <property type="molecule type" value="Genomic_DNA"/>
</dbReference>
<evidence type="ECO:0000259" key="2">
    <source>
        <dbReference type="Pfam" id="PF09588"/>
    </source>
</evidence>
<organism evidence="4 5">
    <name type="scientific">Mytilus galloprovincialis</name>
    <name type="common">Mediterranean mussel</name>
    <dbReference type="NCBI Taxonomy" id="29158"/>
    <lineage>
        <taxon>Eukaryota</taxon>
        <taxon>Metazoa</taxon>
        <taxon>Spiralia</taxon>
        <taxon>Lophotrochozoa</taxon>
        <taxon>Mollusca</taxon>
        <taxon>Bivalvia</taxon>
        <taxon>Autobranchia</taxon>
        <taxon>Pteriomorphia</taxon>
        <taxon>Mytilida</taxon>
        <taxon>Mytiloidea</taxon>
        <taxon>Mytilidae</taxon>
        <taxon>Mytilinae</taxon>
        <taxon>Mytilus</taxon>
    </lineage>
</organism>
<evidence type="ECO:0000259" key="3">
    <source>
        <dbReference type="Pfam" id="PF20700"/>
    </source>
</evidence>
<evidence type="ECO:0000256" key="1">
    <source>
        <dbReference type="SAM" id="MobiDB-lite"/>
    </source>
</evidence>
<evidence type="ECO:0000313" key="5">
    <source>
        <dbReference type="Proteomes" id="UP000596742"/>
    </source>
</evidence>
<dbReference type="OrthoDB" id="6073242at2759"/>
<dbReference type="InterPro" id="IPR011604">
    <property type="entry name" value="PDDEXK-like_dom_sf"/>
</dbReference>
<dbReference type="Proteomes" id="UP000596742">
    <property type="component" value="Unassembled WGS sequence"/>
</dbReference>
<keyword evidence="5" id="KW-1185">Reference proteome</keyword>
<protein>
    <recommendedName>
        <fullName evidence="6">YqaJ viral recombinase domain-containing protein</fullName>
    </recommendedName>
</protein>
<dbReference type="PANTHER" id="PTHR46609:SF8">
    <property type="entry name" value="YQAJ VIRAL RECOMBINASE DOMAIN-CONTAINING PROTEIN"/>
    <property type="match status" value="1"/>
</dbReference>
<proteinExistence type="predicted"/>
<feature type="domain" description="YqaJ viral recombinase" evidence="2">
    <location>
        <begin position="712"/>
        <end position="864"/>
    </location>
</feature>
<dbReference type="Pfam" id="PF20700">
    <property type="entry name" value="Mutator"/>
    <property type="match status" value="1"/>
</dbReference>
<reference evidence="4" key="1">
    <citation type="submission" date="2018-11" db="EMBL/GenBank/DDBJ databases">
        <authorList>
            <person name="Alioto T."/>
            <person name="Alioto T."/>
        </authorList>
    </citation>
    <scope>NUCLEOTIDE SEQUENCE</scope>
</reference>